<dbReference type="SUPFAM" id="SSF47413">
    <property type="entry name" value="lambda repressor-like DNA-binding domains"/>
    <property type="match status" value="1"/>
</dbReference>
<dbReference type="Proteomes" id="UP000249254">
    <property type="component" value="Unassembled WGS sequence"/>
</dbReference>
<comment type="caution">
    <text evidence="3">The sequence shown here is derived from an EMBL/GenBank/DDBJ whole genome shotgun (WGS) entry which is preliminary data.</text>
</comment>
<dbReference type="SUPFAM" id="SSF54975">
    <property type="entry name" value="Acylphosphatase/BLUF domain-like"/>
    <property type="match status" value="1"/>
</dbReference>
<evidence type="ECO:0000256" key="1">
    <source>
        <dbReference type="SAM" id="MobiDB-lite"/>
    </source>
</evidence>
<dbReference type="InterPro" id="IPR010982">
    <property type="entry name" value="Lambda_DNA-bd_dom_sf"/>
</dbReference>
<organism evidence="3 4">
    <name type="scientific">Phenylobacterium soli</name>
    <dbReference type="NCBI Taxonomy" id="2170551"/>
    <lineage>
        <taxon>Bacteria</taxon>
        <taxon>Pseudomonadati</taxon>
        <taxon>Pseudomonadota</taxon>
        <taxon>Alphaproteobacteria</taxon>
        <taxon>Caulobacterales</taxon>
        <taxon>Caulobacteraceae</taxon>
        <taxon>Phenylobacterium</taxon>
    </lineage>
</organism>
<dbReference type="GO" id="GO:0009882">
    <property type="term" value="F:blue light photoreceptor activity"/>
    <property type="evidence" value="ECO:0007669"/>
    <property type="project" value="InterPro"/>
</dbReference>
<evidence type="ECO:0000313" key="4">
    <source>
        <dbReference type="Proteomes" id="UP000249254"/>
    </source>
</evidence>
<feature type="domain" description="BLUF" evidence="2">
    <location>
        <begin position="268"/>
        <end position="362"/>
    </location>
</feature>
<dbReference type="InterPro" id="IPR007024">
    <property type="entry name" value="BLUF_domain"/>
</dbReference>
<gene>
    <name evidence="3" type="ORF">DJ017_01945</name>
</gene>
<protein>
    <recommendedName>
        <fullName evidence="2">BLUF domain-containing protein</fullName>
    </recommendedName>
</protein>
<dbReference type="SMART" id="SM01034">
    <property type="entry name" value="BLUF"/>
    <property type="match status" value="1"/>
</dbReference>
<dbReference type="InterPro" id="IPR036046">
    <property type="entry name" value="Acylphosphatase-like_dom_sf"/>
</dbReference>
<dbReference type="CDD" id="cd00093">
    <property type="entry name" value="HTH_XRE"/>
    <property type="match status" value="1"/>
</dbReference>
<proteinExistence type="predicted"/>
<dbReference type="GO" id="GO:0003677">
    <property type="term" value="F:DNA binding"/>
    <property type="evidence" value="ECO:0007669"/>
    <property type="project" value="InterPro"/>
</dbReference>
<accession>A0A328AFR3</accession>
<dbReference type="EMBL" id="QFYQ01000001">
    <property type="protein sequence ID" value="RAK53375.1"/>
    <property type="molecule type" value="Genomic_DNA"/>
</dbReference>
<dbReference type="InterPro" id="IPR001387">
    <property type="entry name" value="Cro/C1-type_HTH"/>
</dbReference>
<dbReference type="AlphaFoldDB" id="A0A328AFR3"/>
<dbReference type="Gene3D" id="1.10.260.40">
    <property type="entry name" value="lambda repressor-like DNA-binding domains"/>
    <property type="match status" value="1"/>
</dbReference>
<dbReference type="Gene3D" id="3.30.70.100">
    <property type="match status" value="1"/>
</dbReference>
<dbReference type="GO" id="GO:0071949">
    <property type="term" value="F:FAD binding"/>
    <property type="evidence" value="ECO:0007669"/>
    <property type="project" value="InterPro"/>
</dbReference>
<dbReference type="OrthoDB" id="196105at2"/>
<keyword evidence="4" id="KW-1185">Reference proteome</keyword>
<sequence>MAPQDLPMPSDRPPSAQGVEVLACVAHFDDPRAGFAAQALSFDHDLRGRADEFVAAPGARPLQNPQLVDPRRVQDPSPFPAAFLGRRRVTVSSGRLLRSSRWSGRRTPTWRSGGPPAYPNFDNLNESNPQSHAPVDCGLPKRRPGSDGAVGPRAITSTDLWGGTLFLTGEALRAARAMARLDQAGLASTSGISLETVKRLEAIRGRVNANARTLDALLEALARAGVTVEVSREGVCVRQTTAPASPSARMLDRMMELPRSPARQPAGLYRLMYFSTAQPAACGDLAESLGAILAASTRRNGALNLTGALLACNGRFLQALEGERSAVQQVFGAIAADPRHRDVTVIESREVSSRSFPGWLMCARAAAPQELASGDGFAPERLSPAGALGALMLLSDMEHQELDGPTGR</sequence>
<dbReference type="Pfam" id="PF04940">
    <property type="entry name" value="BLUF"/>
    <property type="match status" value="1"/>
</dbReference>
<name>A0A328AFR3_9CAUL</name>
<evidence type="ECO:0000313" key="3">
    <source>
        <dbReference type="EMBL" id="RAK53375.1"/>
    </source>
</evidence>
<dbReference type="PROSITE" id="PS50925">
    <property type="entry name" value="BLUF"/>
    <property type="match status" value="1"/>
</dbReference>
<reference evidence="4" key="1">
    <citation type="submission" date="2018-05" db="EMBL/GenBank/DDBJ databases">
        <authorList>
            <person name="Li X."/>
        </authorList>
    </citation>
    <scope>NUCLEOTIDE SEQUENCE [LARGE SCALE GENOMIC DNA]</scope>
    <source>
        <strain evidence="4">LX32</strain>
    </source>
</reference>
<evidence type="ECO:0000259" key="2">
    <source>
        <dbReference type="PROSITE" id="PS50925"/>
    </source>
</evidence>
<feature type="region of interest" description="Disordered" evidence="1">
    <location>
        <begin position="124"/>
        <end position="154"/>
    </location>
</feature>